<evidence type="ECO:0000256" key="3">
    <source>
        <dbReference type="SAM" id="Phobius"/>
    </source>
</evidence>
<dbReference type="InterPro" id="IPR050645">
    <property type="entry name" value="Histidine_acid_phosphatase"/>
</dbReference>
<name>A0A067BIF9_SAPPC</name>
<evidence type="ECO:0000256" key="1">
    <source>
        <dbReference type="ARBA" id="ARBA00005375"/>
    </source>
</evidence>
<protein>
    <recommendedName>
        <fullName evidence="6">Histidine acid phosphatase</fullName>
    </recommendedName>
</protein>
<dbReference type="PANTHER" id="PTHR11567">
    <property type="entry name" value="ACID PHOSPHATASE-RELATED"/>
    <property type="match status" value="1"/>
</dbReference>
<dbReference type="AlphaFoldDB" id="A0A067BIF9"/>
<dbReference type="InterPro" id="IPR029033">
    <property type="entry name" value="His_PPase_superfam"/>
</dbReference>
<evidence type="ECO:0000256" key="2">
    <source>
        <dbReference type="ARBA" id="ARBA00022801"/>
    </source>
</evidence>
<dbReference type="EMBL" id="KK583524">
    <property type="protein sequence ID" value="KDO17963.1"/>
    <property type="molecule type" value="Genomic_DNA"/>
</dbReference>
<dbReference type="KEGG" id="spar:SPRG_16636"/>
<dbReference type="OrthoDB" id="10257284at2759"/>
<feature type="transmembrane region" description="Helical" evidence="3">
    <location>
        <begin position="450"/>
        <end position="473"/>
    </location>
</feature>
<proteinExistence type="inferred from homology"/>
<keyword evidence="3" id="KW-0472">Membrane</keyword>
<dbReference type="CDD" id="cd07061">
    <property type="entry name" value="HP_HAP_like"/>
    <property type="match status" value="1"/>
</dbReference>
<evidence type="ECO:0000313" key="4">
    <source>
        <dbReference type="EMBL" id="KDO17963.1"/>
    </source>
</evidence>
<evidence type="ECO:0000313" key="5">
    <source>
        <dbReference type="Proteomes" id="UP000030745"/>
    </source>
</evidence>
<dbReference type="PANTHER" id="PTHR11567:SF110">
    <property type="entry name" value="2-PHOSPHOXYLOSE PHOSPHATASE 1"/>
    <property type="match status" value="1"/>
</dbReference>
<dbReference type="GeneID" id="24138243"/>
<gene>
    <name evidence="4" type="ORF">SPRG_16636</name>
</gene>
<dbReference type="Gene3D" id="3.40.50.1240">
    <property type="entry name" value="Phosphoglycerate mutase-like"/>
    <property type="match status" value="1"/>
</dbReference>
<dbReference type="Proteomes" id="UP000030745">
    <property type="component" value="Unassembled WGS sequence"/>
</dbReference>
<reference evidence="4 5" key="1">
    <citation type="journal article" date="2013" name="PLoS Genet.">
        <title>Distinctive expansion of potential virulence genes in the genome of the oomycete fish pathogen Saprolegnia parasitica.</title>
        <authorList>
            <person name="Jiang R.H."/>
            <person name="de Bruijn I."/>
            <person name="Haas B.J."/>
            <person name="Belmonte R."/>
            <person name="Lobach L."/>
            <person name="Christie J."/>
            <person name="van den Ackerveken G."/>
            <person name="Bottin A."/>
            <person name="Bulone V."/>
            <person name="Diaz-Moreno S.M."/>
            <person name="Dumas B."/>
            <person name="Fan L."/>
            <person name="Gaulin E."/>
            <person name="Govers F."/>
            <person name="Grenville-Briggs L.J."/>
            <person name="Horner N.R."/>
            <person name="Levin J.Z."/>
            <person name="Mammella M."/>
            <person name="Meijer H.J."/>
            <person name="Morris P."/>
            <person name="Nusbaum C."/>
            <person name="Oome S."/>
            <person name="Phillips A.J."/>
            <person name="van Rooyen D."/>
            <person name="Rzeszutek E."/>
            <person name="Saraiva M."/>
            <person name="Secombes C.J."/>
            <person name="Seidl M.F."/>
            <person name="Snel B."/>
            <person name="Stassen J.H."/>
            <person name="Sykes S."/>
            <person name="Tripathy S."/>
            <person name="van den Berg H."/>
            <person name="Vega-Arreguin J.C."/>
            <person name="Wawra S."/>
            <person name="Young S.K."/>
            <person name="Zeng Q."/>
            <person name="Dieguez-Uribeondo J."/>
            <person name="Russ C."/>
            <person name="Tyler B.M."/>
            <person name="van West P."/>
        </authorList>
    </citation>
    <scope>NUCLEOTIDE SEQUENCE [LARGE SCALE GENOMIC DNA]</scope>
    <source>
        <strain evidence="4 5">CBS 223.65</strain>
    </source>
</reference>
<dbReference type="RefSeq" id="XP_012211332.1">
    <property type="nucleotide sequence ID" value="XM_012355942.1"/>
</dbReference>
<keyword evidence="2" id="KW-0378">Hydrolase</keyword>
<dbReference type="Pfam" id="PF00328">
    <property type="entry name" value="His_Phos_2"/>
    <property type="match status" value="1"/>
</dbReference>
<dbReference type="InterPro" id="IPR033379">
    <property type="entry name" value="Acid_Pase_AS"/>
</dbReference>
<keyword evidence="3" id="KW-1133">Transmembrane helix</keyword>
<dbReference type="GO" id="GO:0016791">
    <property type="term" value="F:phosphatase activity"/>
    <property type="evidence" value="ECO:0007669"/>
    <property type="project" value="TreeGrafter"/>
</dbReference>
<organism evidence="4 5">
    <name type="scientific">Saprolegnia parasitica (strain CBS 223.65)</name>
    <dbReference type="NCBI Taxonomy" id="695850"/>
    <lineage>
        <taxon>Eukaryota</taxon>
        <taxon>Sar</taxon>
        <taxon>Stramenopiles</taxon>
        <taxon>Oomycota</taxon>
        <taxon>Saprolegniomycetes</taxon>
        <taxon>Saprolegniales</taxon>
        <taxon>Saprolegniaceae</taxon>
        <taxon>Saprolegnia</taxon>
    </lineage>
</organism>
<dbReference type="PROSITE" id="PS00616">
    <property type="entry name" value="HIS_ACID_PHOSPHAT_1"/>
    <property type="match status" value="1"/>
</dbReference>
<accession>A0A067BIF9</accession>
<keyword evidence="3" id="KW-0812">Transmembrane</keyword>
<sequence>MASNSGLRHFPTSIDDEDGLGPNDSALLMAALVAGVELDAAGYPRYCGKDMAFSKVQPVTDPRMASLTLQHVQLLVRHGARTPYSWQKCWNGYNEAWNCQLRDRMAPVLHTADDVPSNMTFDKIYTDGQNVFKGTCLLGQLLDEGYTQQQQNGANFRAAYVGRGHRALFQVDEPLDLATSKDVYFESTDVHRTVGSGYIIVQHMFPNSSSNAVPFHTGDIGVSALVPSADLCPAMNVLGGQWQASSEFHNWVTNASNGALEAQLATYAPGYRNDILFDCLMTQRCTNRTLPNNMTLDFFHAIVNKLETSALLPYYFRDNIYARTASARLVAQLRSRFEAAMAGVGPRFYLSIVHDATLNPLLAALGGPAYLTEWVPYASHVALEVYYENATTDYYFRLLYQGKPLPVPGCATELCRSSDFFAMTSFATNTSICAVAPRAPTPKTSPPTTFSTVTLVLGITGGLAAGVAIGHVITARARAGYSMV</sequence>
<dbReference type="InterPro" id="IPR000560">
    <property type="entry name" value="His_Pase_clade-2"/>
</dbReference>
<dbReference type="OMA" id="INDYCTE"/>
<evidence type="ECO:0008006" key="6">
    <source>
        <dbReference type="Google" id="ProtNLM"/>
    </source>
</evidence>
<keyword evidence="5" id="KW-1185">Reference proteome</keyword>
<dbReference type="SUPFAM" id="SSF53254">
    <property type="entry name" value="Phosphoglycerate mutase-like"/>
    <property type="match status" value="1"/>
</dbReference>
<comment type="similarity">
    <text evidence="1">Belongs to the histidine acid phosphatase family.</text>
</comment>
<dbReference type="VEuPathDB" id="FungiDB:SPRG_16636"/>